<feature type="domain" description="CdaR GGDEF-like" evidence="4">
    <location>
        <begin position="146"/>
        <end position="275"/>
    </location>
</feature>
<evidence type="ECO:0000256" key="1">
    <source>
        <dbReference type="ARBA" id="ARBA00006754"/>
    </source>
</evidence>
<feature type="domain" description="Putative sugar diacid recognition" evidence="2">
    <location>
        <begin position="9"/>
        <end position="142"/>
    </location>
</feature>
<evidence type="ECO:0000259" key="3">
    <source>
        <dbReference type="Pfam" id="PF13556"/>
    </source>
</evidence>
<evidence type="ECO:0000259" key="4">
    <source>
        <dbReference type="Pfam" id="PF17853"/>
    </source>
</evidence>
<name>A0ABQ4NV03_SHECO</name>
<dbReference type="InterPro" id="IPR041522">
    <property type="entry name" value="CdaR_GGDEF"/>
</dbReference>
<gene>
    <name evidence="5" type="primary">sdaR</name>
    <name evidence="5" type="ORF">TUM3794_04600</name>
</gene>
<dbReference type="EMBL" id="BPEU01000003">
    <property type="protein sequence ID" value="GIU36044.1"/>
    <property type="molecule type" value="Genomic_DNA"/>
</dbReference>
<dbReference type="PANTHER" id="PTHR33744">
    <property type="entry name" value="CARBOHYDRATE DIACID REGULATOR"/>
    <property type="match status" value="1"/>
</dbReference>
<sequence>MVALPVYFLDAPLAQQIVNRTMAIIGHNINVMNNQGTILGSGDPHRIGSVHEGALLAISQNRTVEINAAGADNLQGVKPGINLPLHYQGEIIGVIGITGEPEHLIAYGELLKMSAEMIVEQANSLELVQWQNRQQEEFILQLIKGEHRDMTHLQSWATRLNIDLNTPRVVAVIQVQDDNAQTTANSLLKQVLNLLETPSRGNLIAMSSMTELVILKPAFLDGKQWSANLESQRIDQLLKRLPSEMSAKLNIALGHYFPQPTDIHRSYQTAKETLRFGMQMHPEQSKYLFEDYALLVMLSGLKDDWRGQQLLQPFERLIEQDSNQQLRKTLTAYLNHFGDQQACAKHLFVHRNTLRYRLEKIAQITNIDLHSLNGLLQLYLGQAMLAAKQD</sequence>
<feature type="domain" description="PucR C-terminal helix-turn-helix" evidence="3">
    <location>
        <begin position="326"/>
        <end position="380"/>
    </location>
</feature>
<accession>A0ABQ4NV03</accession>
<evidence type="ECO:0000259" key="2">
    <source>
        <dbReference type="Pfam" id="PF05651"/>
    </source>
</evidence>
<dbReference type="Pfam" id="PF05651">
    <property type="entry name" value="Diacid_rec"/>
    <property type="match status" value="1"/>
</dbReference>
<comment type="caution">
    <text evidence="5">The sequence shown here is derived from an EMBL/GenBank/DDBJ whole genome shotgun (WGS) entry which is preliminary data.</text>
</comment>
<evidence type="ECO:0000313" key="6">
    <source>
        <dbReference type="Proteomes" id="UP000773469"/>
    </source>
</evidence>
<dbReference type="InterPro" id="IPR042070">
    <property type="entry name" value="PucR_C-HTH_sf"/>
</dbReference>
<dbReference type="Proteomes" id="UP000773469">
    <property type="component" value="Unassembled WGS sequence"/>
</dbReference>
<dbReference type="Gene3D" id="1.10.10.2840">
    <property type="entry name" value="PucR C-terminal helix-turn-helix domain"/>
    <property type="match status" value="1"/>
</dbReference>
<evidence type="ECO:0000313" key="5">
    <source>
        <dbReference type="EMBL" id="GIU36044.1"/>
    </source>
</evidence>
<comment type="similarity">
    <text evidence="1">Belongs to the CdaR family.</text>
</comment>
<dbReference type="InterPro" id="IPR008599">
    <property type="entry name" value="Diacid_rec"/>
</dbReference>
<reference evidence="5 6" key="1">
    <citation type="submission" date="2021-05" db="EMBL/GenBank/DDBJ databases">
        <title>Molecular characterization for Shewanella algae harboring chromosomal blaOXA-55-like strains isolated from clinical and environment sample.</title>
        <authorList>
            <person name="Ohama Y."/>
            <person name="Aoki K."/>
            <person name="Harada S."/>
            <person name="Moriya K."/>
            <person name="Ishii Y."/>
            <person name="Tateda K."/>
        </authorList>
    </citation>
    <scope>NUCLEOTIDE SEQUENCE [LARGE SCALE GENOMIC DNA]</scope>
    <source>
        <strain evidence="5 6">MBTL60-118</strain>
    </source>
</reference>
<dbReference type="Pfam" id="PF17853">
    <property type="entry name" value="GGDEF_2"/>
    <property type="match status" value="1"/>
</dbReference>
<keyword evidence="6" id="KW-1185">Reference proteome</keyword>
<organism evidence="5 6">
    <name type="scientific">Shewanella colwelliana</name>
    <name type="common">Alteromonas colwelliana</name>
    <dbReference type="NCBI Taxonomy" id="23"/>
    <lineage>
        <taxon>Bacteria</taxon>
        <taxon>Pseudomonadati</taxon>
        <taxon>Pseudomonadota</taxon>
        <taxon>Gammaproteobacteria</taxon>
        <taxon>Alteromonadales</taxon>
        <taxon>Shewanellaceae</taxon>
        <taxon>Shewanella</taxon>
    </lineage>
</organism>
<protein>
    <submittedName>
        <fullName evidence="5">CdaR family transcriptional regulator</fullName>
    </submittedName>
</protein>
<dbReference type="InterPro" id="IPR051448">
    <property type="entry name" value="CdaR-like_regulators"/>
</dbReference>
<proteinExistence type="inferred from homology"/>
<dbReference type="Pfam" id="PF13556">
    <property type="entry name" value="HTH_30"/>
    <property type="match status" value="1"/>
</dbReference>
<dbReference type="PANTHER" id="PTHR33744:SF15">
    <property type="entry name" value="CARBOHYDRATE DIACID REGULATOR"/>
    <property type="match status" value="1"/>
</dbReference>
<dbReference type="InterPro" id="IPR025736">
    <property type="entry name" value="PucR_C-HTH_dom"/>
</dbReference>